<dbReference type="Gene3D" id="3.90.320.10">
    <property type="match status" value="1"/>
</dbReference>
<dbReference type="NCBIfam" id="TIGR03033">
    <property type="entry name" value="phage_rel_nuc"/>
    <property type="match status" value="1"/>
</dbReference>
<dbReference type="InterPro" id="IPR019080">
    <property type="entry name" value="YqaJ_viral_recombinase"/>
</dbReference>
<dbReference type="InterPro" id="IPR011335">
    <property type="entry name" value="Restrct_endonuc-II-like"/>
</dbReference>
<dbReference type="EMBL" id="BK015628">
    <property type="protein sequence ID" value="DAE16610.1"/>
    <property type="molecule type" value="Genomic_DNA"/>
</dbReference>
<evidence type="ECO:0000313" key="2">
    <source>
        <dbReference type="EMBL" id="DAE16610.1"/>
    </source>
</evidence>
<keyword evidence="2" id="KW-0378">Hydrolase</keyword>
<dbReference type="InterPro" id="IPR017482">
    <property type="entry name" value="Lambda-type_endonuclease"/>
</dbReference>
<protein>
    <submittedName>
        <fullName evidence="2">Exonuclease</fullName>
    </submittedName>
</protein>
<dbReference type="PANTHER" id="PTHR46609:SF6">
    <property type="entry name" value="EXONUCLEASE, PHAGE-TYPE_RECB, C-TERMINAL DOMAIN-CONTAINING PROTEIN-RELATED"/>
    <property type="match status" value="1"/>
</dbReference>
<name>A0A8S5QCD3_9CAUD</name>
<dbReference type="Pfam" id="PF09588">
    <property type="entry name" value="YqaJ"/>
    <property type="match status" value="1"/>
</dbReference>
<dbReference type="InterPro" id="IPR011604">
    <property type="entry name" value="PDDEXK-like_dom_sf"/>
</dbReference>
<dbReference type="GO" id="GO:0004527">
    <property type="term" value="F:exonuclease activity"/>
    <property type="evidence" value="ECO:0007669"/>
    <property type="project" value="UniProtKB-KW"/>
</dbReference>
<organism evidence="2">
    <name type="scientific">Myoviridae sp. ctw4b6</name>
    <dbReference type="NCBI Taxonomy" id="2825206"/>
    <lineage>
        <taxon>Viruses</taxon>
        <taxon>Duplodnaviria</taxon>
        <taxon>Heunggongvirae</taxon>
        <taxon>Uroviricota</taxon>
        <taxon>Caudoviricetes</taxon>
    </lineage>
</organism>
<keyword evidence="2" id="KW-0269">Exonuclease</keyword>
<dbReference type="SUPFAM" id="SSF52980">
    <property type="entry name" value="Restriction endonuclease-like"/>
    <property type="match status" value="1"/>
</dbReference>
<sequence>MKCSTLMRRGRRNAPQPGTAEWRTLLTASKIPAVMGTSPWSSRFTLWHEMAGTFTPEPINPAVLERGHILEPAVAAWFQAQHPEWVVRECGGRWWEAHSFFAATPDRIIADGPGSGANVIGLLEIKTAARSDGWGAAGTAEIPAGYFDQVQFQLACTGVQTAYVAVLLGGLEFREYVVPRDDARIGELVAAGTDFMDSLHAEEVPDFRLEAGDFDVYETLRAVHPEIEDESVELSPAAANAAARHVRLSALAKLAEARAKTLVAGDMEMARTGTFCGSVVAKRMARGQGRPYVSFTKPKKTH</sequence>
<dbReference type="PANTHER" id="PTHR46609">
    <property type="entry name" value="EXONUCLEASE, PHAGE-TYPE/RECB, C-TERMINAL DOMAIN-CONTAINING PROTEIN"/>
    <property type="match status" value="1"/>
</dbReference>
<evidence type="ECO:0000259" key="1">
    <source>
        <dbReference type="Pfam" id="PF09588"/>
    </source>
</evidence>
<dbReference type="InterPro" id="IPR051703">
    <property type="entry name" value="NF-kappa-B_Signaling_Reg"/>
</dbReference>
<feature type="domain" description="YqaJ viral recombinase" evidence="1">
    <location>
        <begin position="25"/>
        <end position="159"/>
    </location>
</feature>
<accession>A0A8S5QCD3</accession>
<keyword evidence="2" id="KW-0540">Nuclease</keyword>
<reference evidence="2" key="1">
    <citation type="journal article" date="2021" name="Proc. Natl. Acad. Sci. U.S.A.">
        <title>A Catalog of Tens of Thousands of Viruses from Human Metagenomes Reveals Hidden Associations with Chronic Diseases.</title>
        <authorList>
            <person name="Tisza M.J."/>
            <person name="Buck C.B."/>
        </authorList>
    </citation>
    <scope>NUCLEOTIDE SEQUENCE</scope>
    <source>
        <strain evidence="2">Ctw4b6</strain>
    </source>
</reference>
<proteinExistence type="predicted"/>